<protein>
    <submittedName>
        <fullName evidence="3">PHYHIP_C domain-containing protein</fullName>
    </submittedName>
</protein>
<evidence type="ECO:0000313" key="2">
    <source>
        <dbReference type="Proteomes" id="UP000492821"/>
    </source>
</evidence>
<dbReference type="WBParaSite" id="Pan_g16484.t1">
    <property type="protein sequence ID" value="Pan_g16484.t1"/>
    <property type="gene ID" value="Pan_g16484"/>
</dbReference>
<sequence>MSEPLGFTKDELEKLYKLANKICGPSNIFDLAYRCKPASYWDSIRETGNGLMETYVKDSSGHPRNHINGKLNGLFFCVNISGYSSLPACSPYGDKRLCLPAQQLLDPTVVNLYFCDFYCCRLLSVSEPPHYVTIVVCRKDSESDLFCKDKLIPLPTDNPFLKISDVDGEYKFEVSGTVWVELYYTENIQLDMDNLKLDDVDVRGKRRTSPGGIPNNPHCAKCNLEEWLKVETVKVTSVEGITNLM</sequence>
<keyword evidence="2" id="KW-1185">Reference proteome</keyword>
<dbReference type="PANTHER" id="PTHR15698">
    <property type="entry name" value="PROTEIN CBG15099"/>
    <property type="match status" value="1"/>
</dbReference>
<dbReference type="PANTHER" id="PTHR15698:SF4">
    <property type="entry name" value="PHYTANOYL-COA HYDROXYLASE-INTERACTING PROTEIN-LIKE C-TERMINAL DOMAIN-CONTAINING PROTEIN"/>
    <property type="match status" value="1"/>
</dbReference>
<dbReference type="InterPro" id="IPR042868">
    <property type="entry name" value="PHYHIP/PHYHIPL"/>
</dbReference>
<dbReference type="Pfam" id="PF19281">
    <property type="entry name" value="PHYHIP_C"/>
    <property type="match status" value="1"/>
</dbReference>
<feature type="domain" description="Phytanoyl-CoA hydroxylase-interacting protein-like C-terminal" evidence="1">
    <location>
        <begin position="11"/>
        <end position="223"/>
    </location>
</feature>
<reference evidence="3" key="2">
    <citation type="submission" date="2020-10" db="UniProtKB">
        <authorList>
            <consortium name="WormBaseParasite"/>
        </authorList>
    </citation>
    <scope>IDENTIFICATION</scope>
</reference>
<name>A0A7E4V5I0_PANRE</name>
<proteinExistence type="predicted"/>
<evidence type="ECO:0000259" key="1">
    <source>
        <dbReference type="Pfam" id="PF19281"/>
    </source>
</evidence>
<dbReference type="Proteomes" id="UP000492821">
    <property type="component" value="Unassembled WGS sequence"/>
</dbReference>
<dbReference type="GO" id="GO:0005737">
    <property type="term" value="C:cytoplasm"/>
    <property type="evidence" value="ECO:0007669"/>
    <property type="project" value="TreeGrafter"/>
</dbReference>
<reference evidence="2" key="1">
    <citation type="journal article" date="2013" name="Genetics">
        <title>The draft genome and transcriptome of Panagrellus redivivus are shaped by the harsh demands of a free-living lifestyle.</title>
        <authorList>
            <person name="Srinivasan J."/>
            <person name="Dillman A.R."/>
            <person name="Macchietto M.G."/>
            <person name="Heikkinen L."/>
            <person name="Lakso M."/>
            <person name="Fracchia K.M."/>
            <person name="Antoshechkin I."/>
            <person name="Mortazavi A."/>
            <person name="Wong G."/>
            <person name="Sternberg P.W."/>
        </authorList>
    </citation>
    <scope>NUCLEOTIDE SEQUENCE [LARGE SCALE GENOMIC DNA]</scope>
    <source>
        <strain evidence="2">MT8872</strain>
    </source>
</reference>
<organism evidence="2 3">
    <name type="scientific">Panagrellus redivivus</name>
    <name type="common">Microworm</name>
    <dbReference type="NCBI Taxonomy" id="6233"/>
    <lineage>
        <taxon>Eukaryota</taxon>
        <taxon>Metazoa</taxon>
        <taxon>Ecdysozoa</taxon>
        <taxon>Nematoda</taxon>
        <taxon>Chromadorea</taxon>
        <taxon>Rhabditida</taxon>
        <taxon>Tylenchina</taxon>
        <taxon>Panagrolaimomorpha</taxon>
        <taxon>Panagrolaimoidea</taxon>
        <taxon>Panagrolaimidae</taxon>
        <taxon>Panagrellus</taxon>
    </lineage>
</organism>
<evidence type="ECO:0000313" key="3">
    <source>
        <dbReference type="WBParaSite" id="Pan_g16484.t1"/>
    </source>
</evidence>
<dbReference type="AlphaFoldDB" id="A0A7E4V5I0"/>
<accession>A0A7E4V5I0</accession>
<dbReference type="InterPro" id="IPR045545">
    <property type="entry name" value="PHYIP/PHIPL_C"/>
</dbReference>